<sequence length="178" mass="19120">MLRTILKYGVIAGLVVGGFELVTFIAFSGMPPLKYGMVIGYTTMLIALSAVFVGIKRHRDVDRGGVIGFWSALGVGLGISFIAGIFYVVAWEAVQAMTHMDFASSYAQAIIASEKAKGASAEALAKLGAEMDAFKIQYANPMYRLPMTFVEIFPVGVLVSLVSAGLLRNSRFLPARRG</sequence>
<accession>A0A4R0YMG7</accession>
<feature type="transmembrane region" description="Helical" evidence="1">
    <location>
        <begin position="147"/>
        <end position="167"/>
    </location>
</feature>
<proteinExistence type="predicted"/>
<keyword evidence="1" id="KW-0812">Transmembrane</keyword>
<dbReference type="Proteomes" id="UP000291822">
    <property type="component" value="Unassembled WGS sequence"/>
</dbReference>
<name>A0A4R0YMG7_9GAMM</name>
<evidence type="ECO:0000256" key="1">
    <source>
        <dbReference type="SAM" id="Phobius"/>
    </source>
</evidence>
<reference evidence="2 3" key="1">
    <citation type="submission" date="2019-02" db="EMBL/GenBank/DDBJ databases">
        <title>Dyella amyloliquefaciens sp. nov., isolated from forest soil.</title>
        <authorList>
            <person name="Gao Z.-H."/>
            <person name="Qiu L.-H."/>
        </authorList>
    </citation>
    <scope>NUCLEOTIDE SEQUENCE [LARGE SCALE GENOMIC DNA]</scope>
    <source>
        <strain evidence="2 3">KACC 12747</strain>
    </source>
</reference>
<feature type="transmembrane region" description="Helical" evidence="1">
    <location>
        <begin position="33"/>
        <end position="55"/>
    </location>
</feature>
<keyword evidence="3" id="KW-1185">Reference proteome</keyword>
<dbReference type="RefSeq" id="WP_131412659.1">
    <property type="nucleotide sequence ID" value="NZ_SJTG01000005.1"/>
</dbReference>
<dbReference type="AlphaFoldDB" id="A0A4R0YMG7"/>
<evidence type="ECO:0000313" key="2">
    <source>
        <dbReference type="EMBL" id="TCI07340.1"/>
    </source>
</evidence>
<organism evidence="2 3">
    <name type="scientific">Dyella soli</name>
    <dbReference type="NCBI Taxonomy" id="522319"/>
    <lineage>
        <taxon>Bacteria</taxon>
        <taxon>Pseudomonadati</taxon>
        <taxon>Pseudomonadota</taxon>
        <taxon>Gammaproteobacteria</taxon>
        <taxon>Lysobacterales</taxon>
        <taxon>Rhodanobacteraceae</taxon>
        <taxon>Dyella</taxon>
    </lineage>
</organism>
<protein>
    <submittedName>
        <fullName evidence="2">DUF4199 domain-containing protein</fullName>
    </submittedName>
</protein>
<feature type="transmembrane region" description="Helical" evidence="1">
    <location>
        <begin position="5"/>
        <end position="27"/>
    </location>
</feature>
<dbReference type="EMBL" id="SJTG01000005">
    <property type="protein sequence ID" value="TCI07340.1"/>
    <property type="molecule type" value="Genomic_DNA"/>
</dbReference>
<keyword evidence="1" id="KW-0472">Membrane</keyword>
<feature type="transmembrane region" description="Helical" evidence="1">
    <location>
        <begin position="67"/>
        <end position="90"/>
    </location>
</feature>
<comment type="caution">
    <text evidence="2">The sequence shown here is derived from an EMBL/GenBank/DDBJ whole genome shotgun (WGS) entry which is preliminary data.</text>
</comment>
<dbReference type="InterPro" id="IPR025250">
    <property type="entry name" value="DUF4199"/>
</dbReference>
<evidence type="ECO:0000313" key="3">
    <source>
        <dbReference type="Proteomes" id="UP000291822"/>
    </source>
</evidence>
<dbReference type="Pfam" id="PF13858">
    <property type="entry name" value="DUF4199"/>
    <property type="match status" value="1"/>
</dbReference>
<keyword evidence="1" id="KW-1133">Transmembrane helix</keyword>
<gene>
    <name evidence="2" type="ORF">EZM97_32650</name>
</gene>